<dbReference type="EMBL" id="QNUK01000053">
    <property type="protein sequence ID" value="KAF5904743.1"/>
    <property type="molecule type" value="Genomic_DNA"/>
</dbReference>
<name>A0A8J4XDP5_CLAMG</name>
<sequence length="216" mass="24177">MDSSIICKTCVIHAVRSIQFSFSLTLVFLAQLIIAILSFIYSDQTRDALGKFVKKAIVHYRDDLDLQNLMDYIQQEASELTACVCINNLPASNDYGLTLKFRCCGWNNYTDWSWNMHFNCTQRNPSNERCAVPFSCCTRAPTETVNTTICFGVQAQKHLKAAESIYTDGCADRAATWIESHLILVGTLVLGLALPQIAGIMLSQMLVSQIENKMNS</sequence>
<dbReference type="GO" id="GO:0005886">
    <property type="term" value="C:plasma membrane"/>
    <property type="evidence" value="ECO:0007669"/>
    <property type="project" value="TreeGrafter"/>
</dbReference>
<dbReference type="Gene3D" id="1.10.1450.10">
    <property type="entry name" value="Tetraspanin"/>
    <property type="match status" value="1"/>
</dbReference>
<keyword evidence="5 6" id="KW-0472">Membrane</keyword>
<evidence type="ECO:0000256" key="3">
    <source>
        <dbReference type="ARBA" id="ARBA00022692"/>
    </source>
</evidence>
<evidence type="ECO:0000256" key="2">
    <source>
        <dbReference type="ARBA" id="ARBA00006840"/>
    </source>
</evidence>
<reference evidence="7" key="1">
    <citation type="submission" date="2020-07" db="EMBL/GenBank/DDBJ databases">
        <title>Clarias magur genome sequencing, assembly and annotation.</title>
        <authorList>
            <person name="Kushwaha B."/>
            <person name="Kumar R."/>
            <person name="Das P."/>
            <person name="Joshi C.G."/>
            <person name="Kumar D."/>
            <person name="Nagpure N.S."/>
            <person name="Pandey M."/>
            <person name="Agarwal S."/>
            <person name="Srivastava S."/>
            <person name="Singh M."/>
            <person name="Sahoo L."/>
            <person name="Jayasankar P."/>
            <person name="Meher P.K."/>
            <person name="Koringa P.G."/>
            <person name="Iquebal M.A."/>
            <person name="Das S.P."/>
            <person name="Bit A."/>
            <person name="Patnaik S."/>
            <person name="Patel N."/>
            <person name="Shah T.M."/>
            <person name="Hinsu A."/>
            <person name="Jena J.K."/>
        </authorList>
    </citation>
    <scope>NUCLEOTIDE SEQUENCE</scope>
    <source>
        <strain evidence="7">CIFAMagur01</strain>
        <tissue evidence="7">Testis</tissue>
    </source>
</reference>
<feature type="transmembrane region" description="Helical" evidence="6">
    <location>
        <begin position="20"/>
        <end position="41"/>
    </location>
</feature>
<comment type="subcellular location">
    <subcellularLocation>
        <location evidence="1 6">Membrane</location>
        <topology evidence="1 6">Multi-pass membrane protein</topology>
    </subcellularLocation>
</comment>
<evidence type="ECO:0000313" key="8">
    <source>
        <dbReference type="Proteomes" id="UP000727407"/>
    </source>
</evidence>
<dbReference type="PIRSF" id="PIRSF002419">
    <property type="entry name" value="Tetraspanin"/>
    <property type="match status" value="1"/>
</dbReference>
<gene>
    <name evidence="7" type="ORF">DAT39_005537</name>
</gene>
<dbReference type="OrthoDB" id="2014092at2759"/>
<organism evidence="7 8">
    <name type="scientific">Clarias magur</name>
    <name type="common">Asian catfish</name>
    <name type="synonym">Macropteronotus magur</name>
    <dbReference type="NCBI Taxonomy" id="1594786"/>
    <lineage>
        <taxon>Eukaryota</taxon>
        <taxon>Metazoa</taxon>
        <taxon>Chordata</taxon>
        <taxon>Craniata</taxon>
        <taxon>Vertebrata</taxon>
        <taxon>Euteleostomi</taxon>
        <taxon>Actinopterygii</taxon>
        <taxon>Neopterygii</taxon>
        <taxon>Teleostei</taxon>
        <taxon>Ostariophysi</taxon>
        <taxon>Siluriformes</taxon>
        <taxon>Clariidae</taxon>
        <taxon>Clarias</taxon>
    </lineage>
</organism>
<dbReference type="PRINTS" id="PR00259">
    <property type="entry name" value="TMFOUR"/>
</dbReference>
<dbReference type="PANTHER" id="PTHR19282">
    <property type="entry name" value="TETRASPANIN"/>
    <property type="match status" value="1"/>
</dbReference>
<keyword evidence="8" id="KW-1185">Reference proteome</keyword>
<dbReference type="InterPro" id="IPR018499">
    <property type="entry name" value="Tetraspanin/Peripherin"/>
</dbReference>
<keyword evidence="4 6" id="KW-1133">Transmembrane helix</keyword>
<comment type="similarity">
    <text evidence="2 6">Belongs to the tetraspanin (TM4SF) family.</text>
</comment>
<comment type="caution">
    <text evidence="7">The sequence shown here is derived from an EMBL/GenBank/DDBJ whole genome shotgun (WGS) entry which is preliminary data.</text>
</comment>
<comment type="caution">
    <text evidence="6">Lacks conserved residue(s) required for the propagation of feature annotation.</text>
</comment>
<dbReference type="Pfam" id="PF00335">
    <property type="entry name" value="Tetraspanin"/>
    <property type="match status" value="1"/>
</dbReference>
<evidence type="ECO:0000313" key="7">
    <source>
        <dbReference type="EMBL" id="KAF5904743.1"/>
    </source>
</evidence>
<evidence type="ECO:0000256" key="4">
    <source>
        <dbReference type="ARBA" id="ARBA00022989"/>
    </source>
</evidence>
<accession>A0A8J4XDP5</accession>
<evidence type="ECO:0000256" key="1">
    <source>
        <dbReference type="ARBA" id="ARBA00004141"/>
    </source>
</evidence>
<keyword evidence="3 6" id="KW-0812">Transmembrane</keyword>
<dbReference type="InterPro" id="IPR008952">
    <property type="entry name" value="Tetraspanin_EC2_sf"/>
</dbReference>
<evidence type="ECO:0000256" key="5">
    <source>
        <dbReference type="ARBA" id="ARBA00023136"/>
    </source>
</evidence>
<dbReference type="InterPro" id="IPR000301">
    <property type="entry name" value="Tetraspanin_animals"/>
</dbReference>
<dbReference type="SUPFAM" id="SSF48652">
    <property type="entry name" value="Tetraspanin"/>
    <property type="match status" value="1"/>
</dbReference>
<protein>
    <recommendedName>
        <fullName evidence="6">Tetraspanin</fullName>
    </recommendedName>
</protein>
<dbReference type="AlphaFoldDB" id="A0A8J4XDP5"/>
<evidence type="ECO:0000256" key="6">
    <source>
        <dbReference type="RuleBase" id="RU361218"/>
    </source>
</evidence>
<proteinExistence type="inferred from homology"/>
<dbReference type="PANTHER" id="PTHR19282:SF397">
    <property type="entry name" value="TETRASPANIN"/>
    <property type="match status" value="1"/>
</dbReference>
<dbReference type="Proteomes" id="UP000727407">
    <property type="component" value="Unassembled WGS sequence"/>
</dbReference>